<reference evidence="1 2" key="1">
    <citation type="journal article" date="2017" name="BMC Genomics">
        <title>Whole-genome assembly of Babesia ovata and comparative genomics between closely related pathogens.</title>
        <authorList>
            <person name="Yamagishi J."/>
            <person name="Asada M."/>
            <person name="Hakimi H."/>
            <person name="Tanaka T.Q."/>
            <person name="Sugimoto C."/>
            <person name="Kawazu S."/>
        </authorList>
    </citation>
    <scope>NUCLEOTIDE SEQUENCE [LARGE SCALE GENOMIC DNA]</scope>
    <source>
        <strain evidence="1 2">Miyake</strain>
    </source>
</reference>
<sequence>MVYNSLTEAPRNLKECIDWLVALKGTSKFNTQALGFALYKFLVDKPVGTLLIPSLEKVKRLSKEFLEHEDLRNRSYVKDLLSRFKEPMNKDHYRLRAMVSDNTESDYENFVKSRGFTADDIARNVRAIVSNCEIILENVKNPDQYNSAYSSEATWAASCSKNPEACAVILVGIAPMLYAGIESLRDETEYANRTEQSETDKDFRKVLKALGYVEPEYRDGLSRSDVCKAVTNMHPRILPTIYDVAGFWAFY</sequence>
<name>A0A2H6KGT0_9APIC</name>
<organism evidence="1 2">
    <name type="scientific">Babesia ovata</name>
    <dbReference type="NCBI Taxonomy" id="189622"/>
    <lineage>
        <taxon>Eukaryota</taxon>
        <taxon>Sar</taxon>
        <taxon>Alveolata</taxon>
        <taxon>Apicomplexa</taxon>
        <taxon>Aconoidasida</taxon>
        <taxon>Piroplasmida</taxon>
        <taxon>Babesiidae</taxon>
        <taxon>Babesia</taxon>
    </lineage>
</organism>
<comment type="caution">
    <text evidence="1">The sequence shown here is derived from an EMBL/GenBank/DDBJ whole genome shotgun (WGS) entry which is preliminary data.</text>
</comment>
<keyword evidence="2" id="KW-1185">Reference proteome</keyword>
<evidence type="ECO:0000313" key="2">
    <source>
        <dbReference type="Proteomes" id="UP000236319"/>
    </source>
</evidence>
<accession>A0A2H6KGT0</accession>
<dbReference type="EMBL" id="BDSA01000004">
    <property type="protein sequence ID" value="GBE62191.1"/>
    <property type="molecule type" value="Genomic_DNA"/>
</dbReference>
<dbReference type="VEuPathDB" id="PiroplasmaDB:BOVATA_036840"/>
<dbReference type="GeneID" id="39875961"/>
<dbReference type="Proteomes" id="UP000236319">
    <property type="component" value="Unassembled WGS sequence"/>
</dbReference>
<dbReference type="AlphaFoldDB" id="A0A2H6KGT0"/>
<protein>
    <submittedName>
        <fullName evidence="1">Uncharacterized protein</fullName>
    </submittedName>
</protein>
<evidence type="ECO:0000313" key="1">
    <source>
        <dbReference type="EMBL" id="GBE62191.1"/>
    </source>
</evidence>
<proteinExistence type="predicted"/>
<dbReference type="RefSeq" id="XP_028868434.1">
    <property type="nucleotide sequence ID" value="XM_029012601.1"/>
</dbReference>
<gene>
    <name evidence="1" type="ORF">BOVATA_036840</name>
</gene>